<evidence type="ECO:0000256" key="7">
    <source>
        <dbReference type="ARBA" id="ARBA00022919"/>
    </source>
</evidence>
<dbReference type="Proteomes" id="UP000054783">
    <property type="component" value="Unassembled WGS sequence"/>
</dbReference>
<dbReference type="FunFam" id="3.40.50.720:FF:000468">
    <property type="entry name" value="Short-chain dehydrogenase, putative"/>
    <property type="match status" value="1"/>
</dbReference>
<dbReference type="AlphaFoldDB" id="A0A0V0ZVG8"/>
<dbReference type="CDD" id="cd08939">
    <property type="entry name" value="KDSR-like_SDR_c"/>
    <property type="match status" value="1"/>
</dbReference>
<dbReference type="SUPFAM" id="SSF54236">
    <property type="entry name" value="Ubiquitin-like"/>
    <property type="match status" value="1"/>
</dbReference>
<dbReference type="SUPFAM" id="SSF51735">
    <property type="entry name" value="NAD(P)-binding Rossmann-fold domains"/>
    <property type="match status" value="1"/>
</dbReference>
<comment type="pathway">
    <text evidence="3">Sphingolipid metabolism.</text>
</comment>
<dbReference type="GO" id="GO:0047560">
    <property type="term" value="F:3-dehydrosphinganine reductase activity"/>
    <property type="evidence" value="ECO:0007669"/>
    <property type="project" value="UniProtKB-EC"/>
</dbReference>
<sequence length="410" mass="45230">MSWSLILMTICILFTLSLFALCWIFKDQPPKIHSLRGWHVFITGGTKGIGLALAREAVRQGAHVTVLARQQQLIDTVVFELSELADNSQKQIVKGYQCDMTSDYDKIAQVVHKAEQDVGPIDVLINNVGGAMQGTIEEMGIEVFQQQMSLNYLSAVSATKAALHSLKNSRRVEGSRIAFVSSQAGQVGLYGYTAYSPCKFALRGFAEALQMELRPHNVWVTVAYPPNTNTEGFVEEWKNTPVATKLITGGDEVMEPTVVAKGIFRSITCGKFQCLFGMSGQMLGNLCCGMTPIRSAAELIHQAFFIGIYRIISLYYLKHFNSVVLQTMLVKVKTLTGKEVELDIDASDLVERIKEKIEEKEGIPPAQQRLIHAGKQMSEGKTAAEYKITGGAKMMAEFVLNLGYGSDDVL</sequence>
<keyword evidence="9" id="KW-0443">Lipid metabolism</keyword>
<organism evidence="14 15">
    <name type="scientific">Trichinella patagoniensis</name>
    <dbReference type="NCBI Taxonomy" id="990121"/>
    <lineage>
        <taxon>Eukaryota</taxon>
        <taxon>Metazoa</taxon>
        <taxon>Ecdysozoa</taxon>
        <taxon>Nematoda</taxon>
        <taxon>Enoplea</taxon>
        <taxon>Dorylaimia</taxon>
        <taxon>Trichinellida</taxon>
        <taxon>Trichinellidae</taxon>
        <taxon>Trichinella</taxon>
    </lineage>
</organism>
<evidence type="ECO:0000256" key="1">
    <source>
        <dbReference type="ARBA" id="ARBA00004240"/>
    </source>
</evidence>
<dbReference type="GO" id="GO:0030148">
    <property type="term" value="P:sphingolipid biosynthetic process"/>
    <property type="evidence" value="ECO:0007669"/>
    <property type="project" value="InterPro"/>
</dbReference>
<keyword evidence="6" id="KW-0521">NADP</keyword>
<keyword evidence="8" id="KW-0560">Oxidoreductase</keyword>
<evidence type="ECO:0000259" key="13">
    <source>
        <dbReference type="PROSITE" id="PS50053"/>
    </source>
</evidence>
<dbReference type="InterPro" id="IPR036291">
    <property type="entry name" value="NAD(P)-bd_dom_sf"/>
</dbReference>
<evidence type="ECO:0000256" key="8">
    <source>
        <dbReference type="ARBA" id="ARBA00023002"/>
    </source>
</evidence>
<comment type="similarity">
    <text evidence="4">Belongs to the ubiquitin family.</text>
</comment>
<comment type="pathway">
    <text evidence="2">Lipid metabolism; sphingolipid metabolism.</text>
</comment>
<evidence type="ECO:0000256" key="10">
    <source>
        <dbReference type="ARBA" id="ARBA00026112"/>
    </source>
</evidence>
<keyword evidence="15" id="KW-1185">Reference proteome</keyword>
<evidence type="ECO:0000313" key="15">
    <source>
        <dbReference type="Proteomes" id="UP000054783"/>
    </source>
</evidence>
<proteinExistence type="inferred from homology"/>
<dbReference type="InterPro" id="IPR045022">
    <property type="entry name" value="KDSR-like"/>
</dbReference>
<dbReference type="Gene3D" id="3.40.50.720">
    <property type="entry name" value="NAD(P)-binding Rossmann-like Domain"/>
    <property type="match status" value="1"/>
</dbReference>
<dbReference type="SMART" id="SM00213">
    <property type="entry name" value="UBQ"/>
    <property type="match status" value="1"/>
</dbReference>
<dbReference type="PANTHER" id="PTHR43550">
    <property type="entry name" value="3-KETODIHYDROSPHINGOSINE REDUCTASE"/>
    <property type="match status" value="1"/>
</dbReference>
<dbReference type="Pfam" id="PF00240">
    <property type="entry name" value="ubiquitin"/>
    <property type="match status" value="1"/>
</dbReference>
<evidence type="ECO:0000256" key="2">
    <source>
        <dbReference type="ARBA" id="ARBA00004760"/>
    </source>
</evidence>
<dbReference type="GO" id="GO:0005789">
    <property type="term" value="C:endoplasmic reticulum membrane"/>
    <property type="evidence" value="ECO:0007669"/>
    <property type="project" value="TreeGrafter"/>
</dbReference>
<evidence type="ECO:0000313" key="14">
    <source>
        <dbReference type="EMBL" id="KRY16616.1"/>
    </source>
</evidence>
<dbReference type="PRINTS" id="PR00348">
    <property type="entry name" value="UBIQUITIN"/>
</dbReference>
<evidence type="ECO:0000256" key="6">
    <source>
        <dbReference type="ARBA" id="ARBA00022857"/>
    </source>
</evidence>
<dbReference type="EMBL" id="JYDQ01000075">
    <property type="protein sequence ID" value="KRY16616.1"/>
    <property type="molecule type" value="Genomic_DNA"/>
</dbReference>
<dbReference type="InterPro" id="IPR002347">
    <property type="entry name" value="SDR_fam"/>
</dbReference>
<dbReference type="Pfam" id="PF00106">
    <property type="entry name" value="adh_short"/>
    <property type="match status" value="1"/>
</dbReference>
<evidence type="ECO:0000256" key="11">
    <source>
        <dbReference type="ARBA" id="ARBA00029788"/>
    </source>
</evidence>
<dbReference type="InterPro" id="IPR038738">
    <property type="entry name" value="Nedd8-like"/>
</dbReference>
<dbReference type="InterPro" id="IPR019956">
    <property type="entry name" value="Ubiquitin_dom"/>
</dbReference>
<comment type="caution">
    <text evidence="14">The sequence shown here is derived from an EMBL/GenBank/DDBJ whole genome shotgun (WGS) entry which is preliminary data.</text>
</comment>
<evidence type="ECO:0000256" key="3">
    <source>
        <dbReference type="ARBA" id="ARBA00004991"/>
    </source>
</evidence>
<keyword evidence="7" id="KW-0746">Sphingolipid metabolism</keyword>
<reference evidence="14 15" key="1">
    <citation type="submission" date="2015-01" db="EMBL/GenBank/DDBJ databases">
        <title>Evolution of Trichinella species and genotypes.</title>
        <authorList>
            <person name="Korhonen P.K."/>
            <person name="Edoardo P."/>
            <person name="Giuseppe L.R."/>
            <person name="Gasser R.B."/>
        </authorList>
    </citation>
    <scope>NUCLEOTIDE SEQUENCE [LARGE SCALE GENOMIC DNA]</scope>
    <source>
        <strain evidence="14">ISS2496</strain>
    </source>
</reference>
<protein>
    <recommendedName>
        <fullName evidence="12">Ubiquitin-like protein NEDD8</fullName>
        <ecNumber evidence="10">1.1.1.102</ecNumber>
    </recommendedName>
    <alternativeName>
        <fullName evidence="11">Neddylin</fullName>
    </alternativeName>
</protein>
<dbReference type="STRING" id="990121.A0A0V0ZVG8"/>
<dbReference type="Gene3D" id="3.10.20.90">
    <property type="entry name" value="Phosphatidylinositol 3-kinase Catalytic Subunit, Chain A, domain 1"/>
    <property type="match status" value="1"/>
</dbReference>
<evidence type="ECO:0000256" key="12">
    <source>
        <dbReference type="ARBA" id="ARBA00049766"/>
    </source>
</evidence>
<dbReference type="CDD" id="cd01806">
    <property type="entry name" value="Ubl_NEDD8"/>
    <property type="match status" value="1"/>
</dbReference>
<dbReference type="GO" id="GO:0006666">
    <property type="term" value="P:3-keto-sphinganine metabolic process"/>
    <property type="evidence" value="ECO:0007669"/>
    <property type="project" value="InterPro"/>
</dbReference>
<gene>
    <name evidence="14" type="primary">KDSR</name>
    <name evidence="14" type="ORF">T12_7900</name>
</gene>
<accession>A0A0V0ZVG8</accession>
<dbReference type="PANTHER" id="PTHR43550:SF3">
    <property type="entry name" value="3-KETODIHYDROSPHINGOSINE REDUCTASE"/>
    <property type="match status" value="1"/>
</dbReference>
<dbReference type="InterPro" id="IPR000626">
    <property type="entry name" value="Ubiquitin-like_dom"/>
</dbReference>
<name>A0A0V0ZVG8_9BILA</name>
<evidence type="ECO:0000256" key="9">
    <source>
        <dbReference type="ARBA" id="ARBA00023098"/>
    </source>
</evidence>
<evidence type="ECO:0000256" key="5">
    <source>
        <dbReference type="ARBA" id="ARBA00022824"/>
    </source>
</evidence>
<dbReference type="PROSITE" id="PS50053">
    <property type="entry name" value="UBIQUITIN_2"/>
    <property type="match status" value="1"/>
</dbReference>
<feature type="domain" description="Ubiquitin-like" evidence="13">
    <location>
        <begin position="328"/>
        <end position="395"/>
    </location>
</feature>
<dbReference type="EC" id="1.1.1.102" evidence="10"/>
<keyword evidence="5" id="KW-0256">Endoplasmic reticulum</keyword>
<comment type="subcellular location">
    <subcellularLocation>
        <location evidence="1">Endoplasmic reticulum</location>
    </subcellularLocation>
</comment>
<evidence type="ECO:0000256" key="4">
    <source>
        <dbReference type="ARBA" id="ARBA00008430"/>
    </source>
</evidence>
<dbReference type="InterPro" id="IPR029071">
    <property type="entry name" value="Ubiquitin-like_domsf"/>
</dbReference>